<comment type="subunit">
    <text evidence="6">Homodecamer.</text>
</comment>
<accession>A0ABT3R8Q9</accession>
<dbReference type="SUPFAM" id="SSF102546">
    <property type="entry name" value="RbsD-like"/>
    <property type="match status" value="1"/>
</dbReference>
<dbReference type="Proteomes" id="UP001300261">
    <property type="component" value="Unassembled WGS sequence"/>
</dbReference>
<comment type="subcellular location">
    <subcellularLocation>
        <location evidence="6">Cytoplasm</location>
    </subcellularLocation>
</comment>
<sequence length="136" mass="14565">MKRRPLLNRHLSKLVASLGHMDEIVVADAGLPVPANVGVIDLAVSPGIPGLFDVLDALANEMVVEQAIFADEASAELVTQIEVKLAHWAADAGKPIEHIRCSHEALKTRTARARAVIRTGEFTPFANVILVSGVPF</sequence>
<dbReference type="EMBL" id="JAPEVI010000003">
    <property type="protein sequence ID" value="MCX2725500.1"/>
    <property type="molecule type" value="Genomic_DNA"/>
</dbReference>
<dbReference type="EC" id="5.4.99.62" evidence="2 6"/>
<feature type="active site" description="Proton donor" evidence="6">
    <location>
        <position position="20"/>
    </location>
</feature>
<evidence type="ECO:0000256" key="2">
    <source>
        <dbReference type="ARBA" id="ARBA00012862"/>
    </source>
</evidence>
<dbReference type="InterPro" id="IPR007721">
    <property type="entry name" value="RbsD_FucU"/>
</dbReference>
<evidence type="ECO:0000256" key="1">
    <source>
        <dbReference type="ARBA" id="ARBA00000223"/>
    </source>
</evidence>
<comment type="caution">
    <text evidence="7">The sequence shown here is derived from an EMBL/GenBank/DDBJ whole genome shotgun (WGS) entry which is preliminary data.</text>
</comment>
<dbReference type="PANTHER" id="PTHR37831">
    <property type="entry name" value="D-RIBOSE PYRANASE"/>
    <property type="match status" value="1"/>
</dbReference>
<evidence type="ECO:0000256" key="3">
    <source>
        <dbReference type="ARBA" id="ARBA00022490"/>
    </source>
</evidence>
<gene>
    <name evidence="6 7" type="primary">rbsD</name>
    <name evidence="7" type="ORF">ON753_24610</name>
</gene>
<evidence type="ECO:0000256" key="4">
    <source>
        <dbReference type="ARBA" id="ARBA00023235"/>
    </source>
</evidence>
<dbReference type="Pfam" id="PF05025">
    <property type="entry name" value="RbsD_FucU"/>
    <property type="match status" value="1"/>
</dbReference>
<keyword evidence="5 6" id="KW-0119">Carbohydrate metabolism</keyword>
<dbReference type="NCBIfam" id="NF008761">
    <property type="entry name" value="PRK11797.1"/>
    <property type="match status" value="1"/>
</dbReference>
<proteinExistence type="inferred from homology"/>
<keyword evidence="8" id="KW-1185">Reference proteome</keyword>
<dbReference type="HAMAP" id="MF_01661">
    <property type="entry name" value="D_rib_pyranase"/>
    <property type="match status" value="1"/>
</dbReference>
<keyword evidence="3 6" id="KW-0963">Cytoplasm</keyword>
<evidence type="ECO:0000256" key="6">
    <source>
        <dbReference type="HAMAP-Rule" id="MF_01661"/>
    </source>
</evidence>
<evidence type="ECO:0000313" key="7">
    <source>
        <dbReference type="EMBL" id="MCX2725500.1"/>
    </source>
</evidence>
<reference evidence="7 8" key="1">
    <citation type="journal article" date="2016" name="Int. J. Syst. Evol. Microbiol.">
        <title>Labrenzia salina sp. nov., isolated from the rhizosphere of the halophyte Arthrocnemum macrostachyum.</title>
        <authorList>
            <person name="Camacho M."/>
            <person name="Redondo-Gomez S."/>
            <person name="Rodriguez-Llorente I."/>
            <person name="Rohde M."/>
            <person name="Sproer C."/>
            <person name="Schumann P."/>
            <person name="Klenk H.P."/>
            <person name="Montero-Calasanz M.D.C."/>
        </authorList>
    </citation>
    <scope>NUCLEOTIDE SEQUENCE [LARGE SCALE GENOMIC DNA]</scope>
    <source>
        <strain evidence="7 8">DSM 29163</strain>
    </source>
</reference>
<comment type="function">
    <text evidence="6">Catalyzes the interconversion of beta-pyran and beta-furan forms of D-ribose.</text>
</comment>
<dbReference type="InterPro" id="IPR023750">
    <property type="entry name" value="RbsD-like_sf"/>
</dbReference>
<feature type="binding site" evidence="6">
    <location>
        <position position="28"/>
    </location>
    <ligand>
        <name>substrate</name>
    </ligand>
</feature>
<keyword evidence="4 6" id="KW-0413">Isomerase</keyword>
<name>A0ABT3R8Q9_9HYPH</name>
<evidence type="ECO:0000256" key="5">
    <source>
        <dbReference type="ARBA" id="ARBA00023277"/>
    </source>
</evidence>
<feature type="binding site" evidence="6">
    <location>
        <begin position="125"/>
        <end position="127"/>
    </location>
    <ligand>
        <name>substrate</name>
    </ligand>
</feature>
<dbReference type="PANTHER" id="PTHR37831:SF1">
    <property type="entry name" value="D-RIBOSE PYRANASE"/>
    <property type="match status" value="1"/>
</dbReference>
<dbReference type="GO" id="GO:0062193">
    <property type="term" value="F:D-ribose pyranase activity"/>
    <property type="evidence" value="ECO:0007669"/>
    <property type="project" value="UniProtKB-EC"/>
</dbReference>
<comment type="catalytic activity">
    <reaction evidence="1 6">
        <text>beta-D-ribopyranose = beta-D-ribofuranose</text>
        <dbReference type="Rhea" id="RHEA:25432"/>
        <dbReference type="ChEBI" id="CHEBI:27476"/>
        <dbReference type="ChEBI" id="CHEBI:47002"/>
        <dbReference type="EC" id="5.4.99.62"/>
    </reaction>
</comment>
<dbReference type="RefSeq" id="WP_265966476.1">
    <property type="nucleotide sequence ID" value="NZ_JAPEVI010000003.1"/>
</dbReference>
<feature type="binding site" evidence="6">
    <location>
        <position position="103"/>
    </location>
    <ligand>
        <name>substrate</name>
    </ligand>
</feature>
<protein>
    <recommendedName>
        <fullName evidence="2 6">D-ribose pyranase</fullName>
        <ecNumber evidence="2 6">5.4.99.62</ecNumber>
    </recommendedName>
</protein>
<comment type="similarity">
    <text evidence="6">Belongs to the RbsD / FucU family. RbsD subfamily.</text>
</comment>
<organism evidence="7 8">
    <name type="scientific">Roseibium salinum</name>
    <dbReference type="NCBI Taxonomy" id="1604349"/>
    <lineage>
        <taxon>Bacteria</taxon>
        <taxon>Pseudomonadati</taxon>
        <taxon>Pseudomonadota</taxon>
        <taxon>Alphaproteobacteria</taxon>
        <taxon>Hyphomicrobiales</taxon>
        <taxon>Stappiaceae</taxon>
        <taxon>Roseibium</taxon>
    </lineage>
</organism>
<evidence type="ECO:0000313" key="8">
    <source>
        <dbReference type="Proteomes" id="UP001300261"/>
    </source>
</evidence>
<dbReference type="InterPro" id="IPR023064">
    <property type="entry name" value="D-ribose_pyranase"/>
</dbReference>
<dbReference type="Gene3D" id="3.40.1650.10">
    <property type="entry name" value="RbsD-like domain"/>
    <property type="match status" value="1"/>
</dbReference>
<comment type="pathway">
    <text evidence="6">Carbohydrate metabolism; D-ribose degradation; D-ribose 5-phosphate from beta-D-ribopyranose: step 1/2.</text>
</comment>